<organism evidence="1 2">
    <name type="scientific">Rapidithrix thailandica</name>
    <dbReference type="NCBI Taxonomy" id="413964"/>
    <lineage>
        <taxon>Bacteria</taxon>
        <taxon>Pseudomonadati</taxon>
        <taxon>Bacteroidota</taxon>
        <taxon>Cytophagia</taxon>
        <taxon>Cytophagales</taxon>
        <taxon>Flammeovirgaceae</taxon>
        <taxon>Rapidithrix</taxon>
    </lineage>
</organism>
<gene>
    <name evidence="1" type="ORF">AAG747_12675</name>
</gene>
<evidence type="ECO:0000313" key="2">
    <source>
        <dbReference type="Proteomes" id="UP001403385"/>
    </source>
</evidence>
<protein>
    <submittedName>
        <fullName evidence="1">Uncharacterized protein</fullName>
    </submittedName>
</protein>
<proteinExistence type="predicted"/>
<dbReference type="AlphaFoldDB" id="A0AAW9S5L9"/>
<evidence type="ECO:0000313" key="1">
    <source>
        <dbReference type="EMBL" id="MEN7548767.1"/>
    </source>
</evidence>
<name>A0AAW9S5L9_9BACT</name>
<accession>A0AAW9S5L9</accession>
<comment type="caution">
    <text evidence="1">The sequence shown here is derived from an EMBL/GenBank/DDBJ whole genome shotgun (WGS) entry which is preliminary data.</text>
</comment>
<keyword evidence="2" id="KW-1185">Reference proteome</keyword>
<reference evidence="1 2" key="1">
    <citation type="submission" date="2024-04" db="EMBL/GenBank/DDBJ databases">
        <title>Novel genus in family Flammeovirgaceae.</title>
        <authorList>
            <person name="Nguyen T.H."/>
            <person name="Vuong T.Q."/>
            <person name="Le H."/>
            <person name="Kim S.-G."/>
        </authorList>
    </citation>
    <scope>NUCLEOTIDE SEQUENCE [LARGE SCALE GENOMIC DNA]</scope>
    <source>
        <strain evidence="1 2">JCM 23209</strain>
    </source>
</reference>
<dbReference type="EMBL" id="JBDKWZ010000006">
    <property type="protein sequence ID" value="MEN7548767.1"/>
    <property type="molecule type" value="Genomic_DNA"/>
</dbReference>
<sequence>MSIFPKRAVQGSSVVIHWNFNTSQIKEQHVLPWVRIGVQDPDGKLFMLFEEHVLGLPDPVEKTMTSCSSPQLKYLNKNVPLLLLADYLSGAFKREKLVEILENIQSGRHYYFTFDVPQNAPLGKYKLISELHMDGIVRHSKTAPDDFFFIEKVSCRKVGESGRERYAVIVNHSREKTPVKLVGCRPAEAGTMRTTVNMFELEPLEERLVPLATPLNFLLYNEERQVIPLQAGSPGYLLRNQQVLQINKKNGRTYLLKKDREAAYHLTKQTKSLWQKSDGLLNIQELKEGELKVYEELKTEGLITELRFES</sequence>
<dbReference type="Proteomes" id="UP001403385">
    <property type="component" value="Unassembled WGS sequence"/>
</dbReference>
<dbReference type="RefSeq" id="WP_346821544.1">
    <property type="nucleotide sequence ID" value="NZ_JBDKWZ010000006.1"/>
</dbReference>